<accession>A0A6G4VDI8</accession>
<proteinExistence type="predicted"/>
<dbReference type="InterPro" id="IPR036388">
    <property type="entry name" value="WH-like_DNA-bd_sf"/>
</dbReference>
<dbReference type="SUPFAM" id="SSF52172">
    <property type="entry name" value="CheY-like"/>
    <property type="match status" value="1"/>
</dbReference>
<dbReference type="Proteomes" id="UP000472335">
    <property type="component" value="Unassembled WGS sequence"/>
</dbReference>
<sequence>MDRVLQLEAEVAQLQQAVNSHAVIDQAIGVVVAVGQMTPEEAWDVLRETSMCTNIKLRHVAELVVDWGRTGELVADIKDQLTLRLRDRIM</sequence>
<dbReference type="Gene3D" id="1.10.10.10">
    <property type="entry name" value="Winged helix-like DNA-binding domain superfamily/Winged helix DNA-binding domain"/>
    <property type="match status" value="1"/>
</dbReference>
<dbReference type="InterPro" id="IPR005561">
    <property type="entry name" value="ANTAR"/>
</dbReference>
<gene>
    <name evidence="2" type="ORF">G5C60_30820</name>
</gene>
<reference evidence="2 3" key="1">
    <citation type="submission" date="2020-02" db="EMBL/GenBank/DDBJ databases">
        <title>Whole-genome analyses of novel actinobacteria.</title>
        <authorList>
            <person name="Sahin N."/>
            <person name="Gencbay T."/>
        </authorList>
    </citation>
    <scope>NUCLEOTIDE SEQUENCE [LARGE SCALE GENOMIC DNA]</scope>
    <source>
        <strain evidence="2 3">HC44</strain>
    </source>
</reference>
<dbReference type="InterPro" id="IPR011006">
    <property type="entry name" value="CheY-like_superfamily"/>
</dbReference>
<dbReference type="PIRSF" id="PIRSF010636">
    <property type="entry name" value="ANTAR_solo"/>
    <property type="match status" value="1"/>
</dbReference>
<protein>
    <submittedName>
        <fullName evidence="2">ANTAR domain-containing protein</fullName>
    </submittedName>
</protein>
<evidence type="ECO:0000313" key="3">
    <source>
        <dbReference type="Proteomes" id="UP000472335"/>
    </source>
</evidence>
<dbReference type="EMBL" id="JAAKZY010000119">
    <property type="protein sequence ID" value="NGO11877.1"/>
    <property type="molecule type" value="Genomic_DNA"/>
</dbReference>
<organism evidence="2 3">
    <name type="scientific">Streptomyces scabichelini</name>
    <dbReference type="NCBI Taxonomy" id="2711217"/>
    <lineage>
        <taxon>Bacteria</taxon>
        <taxon>Bacillati</taxon>
        <taxon>Actinomycetota</taxon>
        <taxon>Actinomycetes</taxon>
        <taxon>Kitasatosporales</taxon>
        <taxon>Streptomycetaceae</taxon>
        <taxon>Streptomyces</taxon>
    </lineage>
</organism>
<dbReference type="InterPro" id="IPR024189">
    <property type="entry name" value="ANTAR_transcrpt_antiterm_reg"/>
</dbReference>
<name>A0A6G4VDI8_9ACTN</name>
<feature type="domain" description="ANTAR" evidence="1">
    <location>
        <begin position="4"/>
        <end position="65"/>
    </location>
</feature>
<evidence type="ECO:0000313" key="2">
    <source>
        <dbReference type="EMBL" id="NGO11877.1"/>
    </source>
</evidence>
<dbReference type="GO" id="GO:0003723">
    <property type="term" value="F:RNA binding"/>
    <property type="evidence" value="ECO:0007669"/>
    <property type="project" value="InterPro"/>
</dbReference>
<dbReference type="Pfam" id="PF03861">
    <property type="entry name" value="ANTAR"/>
    <property type="match status" value="1"/>
</dbReference>
<keyword evidence="3" id="KW-1185">Reference proteome</keyword>
<dbReference type="PROSITE" id="PS50921">
    <property type="entry name" value="ANTAR"/>
    <property type="match status" value="1"/>
</dbReference>
<dbReference type="AlphaFoldDB" id="A0A6G4VDI8"/>
<comment type="caution">
    <text evidence="2">The sequence shown here is derived from an EMBL/GenBank/DDBJ whole genome shotgun (WGS) entry which is preliminary data.</text>
</comment>
<evidence type="ECO:0000259" key="1">
    <source>
        <dbReference type="PROSITE" id="PS50921"/>
    </source>
</evidence>
<dbReference type="RefSeq" id="WP_165264279.1">
    <property type="nucleotide sequence ID" value="NZ_JAAKZY010000119.1"/>
</dbReference>
<dbReference type="SMART" id="SM01012">
    <property type="entry name" value="ANTAR"/>
    <property type="match status" value="1"/>
</dbReference>